<sequence>MEIASITDPTTAIGLRLAGVREAHEVEDWREAEEIFEEMLEEREVGIIILTERLAQKMGEKVLELKEERGITPIIVEIPDKEGALPERAEAVREIVKRAVGVEVER</sequence>
<accession>A0A133V6W2</accession>
<protein>
    <recommendedName>
        <fullName evidence="4">A-type ATP synthase subunit F</fullName>
    </recommendedName>
</protein>
<keyword evidence="4" id="KW-1003">Cell membrane</keyword>
<evidence type="ECO:0000256" key="1">
    <source>
        <dbReference type="ARBA" id="ARBA00010148"/>
    </source>
</evidence>
<dbReference type="GO" id="GO:0046961">
    <property type="term" value="F:proton-transporting ATPase activity, rotational mechanism"/>
    <property type="evidence" value="ECO:0007669"/>
    <property type="project" value="InterPro"/>
</dbReference>
<dbReference type="Gene3D" id="3.40.50.10580">
    <property type="entry name" value="ATPase, V1 complex, subunit F"/>
    <property type="match status" value="1"/>
</dbReference>
<dbReference type="InterPro" id="IPR008218">
    <property type="entry name" value="ATPase_V1-cplx_f_g_su"/>
</dbReference>
<keyword evidence="2 4" id="KW-0813">Transport</keyword>
<dbReference type="GO" id="GO:0042777">
    <property type="term" value="P:proton motive force-driven plasma membrane ATP synthesis"/>
    <property type="evidence" value="ECO:0007669"/>
    <property type="project" value="UniProtKB-UniRule"/>
</dbReference>
<dbReference type="HAMAP" id="MF_00312">
    <property type="entry name" value="ATP_synth_F_arch"/>
    <property type="match status" value="1"/>
</dbReference>
<comment type="caution">
    <text evidence="5">The sequence shown here is derived from an EMBL/GenBank/DDBJ whole genome shotgun (WGS) entry which is preliminary data.</text>
</comment>
<dbReference type="InterPro" id="IPR022944">
    <property type="entry name" value="ATPase_V1-cplx_fsu_bac/arc"/>
</dbReference>
<keyword evidence="4" id="KW-0066">ATP synthesis</keyword>
<evidence type="ECO:0000256" key="2">
    <source>
        <dbReference type="ARBA" id="ARBA00022448"/>
    </source>
</evidence>
<dbReference type="Pfam" id="PF01990">
    <property type="entry name" value="ATP-synt_F"/>
    <property type="match status" value="1"/>
</dbReference>
<dbReference type="Proteomes" id="UP000070035">
    <property type="component" value="Unassembled WGS sequence"/>
</dbReference>
<name>A0A133V6W2_9EURY</name>
<dbReference type="SUPFAM" id="SSF159468">
    <property type="entry name" value="AtpF-like"/>
    <property type="match status" value="1"/>
</dbReference>
<gene>
    <name evidence="4" type="primary">atpF</name>
    <name evidence="5" type="ORF">AKJ44_01210</name>
</gene>
<keyword evidence="6" id="KW-1185">Reference proteome</keyword>
<keyword evidence="3 4" id="KW-0406">Ion transport</keyword>
<comment type="subunit">
    <text evidence="4">Has multiple subunits with at least A(3), B(3), C, D, E, F, H, I and proteolipid K(x).</text>
</comment>
<dbReference type="InterPro" id="IPR036906">
    <property type="entry name" value="ATPase_V1_fsu_sf"/>
</dbReference>
<evidence type="ECO:0000313" key="6">
    <source>
        <dbReference type="Proteomes" id="UP000070035"/>
    </source>
</evidence>
<comment type="function">
    <text evidence="4">Component of the A-type ATP synthase that produces ATP from ADP in the presence of a proton gradient across the membrane.</text>
</comment>
<comment type="similarity">
    <text evidence="1 4">Belongs to the V-ATPase F subunit family.</text>
</comment>
<dbReference type="GO" id="GO:0005886">
    <property type="term" value="C:plasma membrane"/>
    <property type="evidence" value="ECO:0007669"/>
    <property type="project" value="UniProtKB-SubCell"/>
</dbReference>
<proteinExistence type="inferred from homology"/>
<dbReference type="GO" id="GO:0046933">
    <property type="term" value="F:proton-transporting ATP synthase activity, rotational mechanism"/>
    <property type="evidence" value="ECO:0007669"/>
    <property type="project" value="UniProtKB-UniRule"/>
</dbReference>
<reference evidence="5 6" key="1">
    <citation type="journal article" date="2016" name="Sci. Rep.">
        <title>Metabolic traits of an uncultured archaeal lineage -MSBL1- from brine pools of the Red Sea.</title>
        <authorList>
            <person name="Mwirichia R."/>
            <person name="Alam I."/>
            <person name="Rashid M."/>
            <person name="Vinu M."/>
            <person name="Ba-Alawi W."/>
            <person name="Anthony Kamau A."/>
            <person name="Kamanda Ngugi D."/>
            <person name="Goker M."/>
            <person name="Klenk H.P."/>
            <person name="Bajic V."/>
            <person name="Stingl U."/>
        </authorList>
    </citation>
    <scope>NUCLEOTIDE SEQUENCE [LARGE SCALE GENOMIC DNA]</scope>
    <source>
        <strain evidence="5">SCGC-AAA261F17</strain>
    </source>
</reference>
<dbReference type="GO" id="GO:0005524">
    <property type="term" value="F:ATP binding"/>
    <property type="evidence" value="ECO:0007669"/>
    <property type="project" value="UniProtKB-UniRule"/>
</dbReference>
<evidence type="ECO:0000313" key="5">
    <source>
        <dbReference type="EMBL" id="KXB02172.1"/>
    </source>
</evidence>
<dbReference type="EMBL" id="LHXY01000010">
    <property type="protein sequence ID" value="KXB02172.1"/>
    <property type="molecule type" value="Genomic_DNA"/>
</dbReference>
<dbReference type="AlphaFoldDB" id="A0A133V6W2"/>
<evidence type="ECO:0000256" key="3">
    <source>
        <dbReference type="ARBA" id="ARBA00023065"/>
    </source>
</evidence>
<keyword evidence="4" id="KW-0472">Membrane</keyword>
<keyword evidence="4" id="KW-0375">Hydrogen ion transport</keyword>
<comment type="subcellular location">
    <subcellularLocation>
        <location evidence="4">Cell membrane</location>
        <topology evidence="4">Peripheral membrane protein</topology>
    </subcellularLocation>
</comment>
<organism evidence="5 6">
    <name type="scientific">candidate division MSBL1 archaeon SCGC-AAA261F17</name>
    <dbReference type="NCBI Taxonomy" id="1698274"/>
    <lineage>
        <taxon>Archaea</taxon>
        <taxon>Methanobacteriati</taxon>
        <taxon>Methanobacteriota</taxon>
        <taxon>candidate division MSBL1</taxon>
    </lineage>
</organism>
<evidence type="ECO:0000256" key="4">
    <source>
        <dbReference type="HAMAP-Rule" id="MF_00312"/>
    </source>
</evidence>